<evidence type="ECO:0000313" key="2">
    <source>
        <dbReference type="Proteomes" id="UP000576082"/>
    </source>
</evidence>
<dbReference type="Proteomes" id="UP000576082">
    <property type="component" value="Unassembled WGS sequence"/>
</dbReference>
<organism evidence="1 2">
    <name type="scientific">Flammeovirga aprica JL-4</name>
    <dbReference type="NCBI Taxonomy" id="694437"/>
    <lineage>
        <taxon>Bacteria</taxon>
        <taxon>Pseudomonadati</taxon>
        <taxon>Bacteroidota</taxon>
        <taxon>Cytophagia</taxon>
        <taxon>Cytophagales</taxon>
        <taxon>Flammeovirgaceae</taxon>
        <taxon>Flammeovirga</taxon>
    </lineage>
</organism>
<dbReference type="EMBL" id="JABANE010000062">
    <property type="protein sequence ID" value="NME70350.1"/>
    <property type="molecule type" value="Genomic_DNA"/>
</dbReference>
<sequence length="71" mass="7843">MKFAVDNGVDINVNKGQLLNTSIVTAYNEKDATILKCLLDKGADITYLSDDIMSAFGTDELKEIIKHHTVE</sequence>
<proteinExistence type="predicted"/>
<reference evidence="1 2" key="1">
    <citation type="submission" date="2020-04" db="EMBL/GenBank/DDBJ databases">
        <title>Flammeovirga sp. SR4, a novel species isolated from seawater.</title>
        <authorList>
            <person name="Wang X."/>
        </authorList>
    </citation>
    <scope>NUCLEOTIDE SEQUENCE [LARGE SCALE GENOMIC DNA]</scope>
    <source>
        <strain evidence="1 2">ATCC 23126</strain>
    </source>
</reference>
<dbReference type="AlphaFoldDB" id="A0A7X9RX60"/>
<evidence type="ECO:0008006" key="3">
    <source>
        <dbReference type="Google" id="ProtNLM"/>
    </source>
</evidence>
<gene>
    <name evidence="1" type="ORF">HHU12_20405</name>
</gene>
<accession>A0A7X9RX60</accession>
<protein>
    <recommendedName>
        <fullName evidence="3">Peptidase A2 domain-containing protein</fullName>
    </recommendedName>
</protein>
<dbReference type="RefSeq" id="WP_169658591.1">
    <property type="nucleotide sequence ID" value="NZ_JABANE010000062.1"/>
</dbReference>
<keyword evidence="2" id="KW-1185">Reference proteome</keyword>
<evidence type="ECO:0000313" key="1">
    <source>
        <dbReference type="EMBL" id="NME70350.1"/>
    </source>
</evidence>
<name>A0A7X9RX60_9BACT</name>
<comment type="caution">
    <text evidence="1">The sequence shown here is derived from an EMBL/GenBank/DDBJ whole genome shotgun (WGS) entry which is preliminary data.</text>
</comment>